<dbReference type="EMBL" id="JALBCA010000103">
    <property type="protein sequence ID" value="KAI2382964.1"/>
    <property type="molecule type" value="Genomic_DNA"/>
</dbReference>
<proteinExistence type="predicted"/>
<accession>A0ACB8UR70</accession>
<sequence>MSQRGQEDGEAGASSIDLPATPSSNYQPPDDDEISRPSSSSTQLSPIETHPPVKCQWCQEEFLFTTSDQILPKEALEEHINSAHPDVSSHAKNNVIHKTSVTDGVRSAPAESSPPKRGQRDLGVEQRIQLGWKINDVKSFTNDYLGEKDDLDTVWRRLFDGFERPKPYEFEHTDSGDFLPITDPEIYIDLLKAPESHSTDELYTITANAAKALEVWQDEYIAINELTRLATRRAMKKAVDPRKPEDPDVFEDKKEARLYGYKYDARPSKVGCQNPFLQGGFKPTAEQMKKMKAAAADPYNVDGWTPVMKDGVAYVPRIRPPPPPEPKRKAGTVATGEVEQRRHGKRITRYGGSRNPTTREGSRALTERSSPTPSIRTRTQSPEAPDSPRSSYNDRSRRKTRSGAYQRPADLATKSTRSRATKPSALGPNRTRTAPTSAPPTGLTTTATTPASTPTPGSNTPVYDDPCQDPKNQEKIRQSKHPKRTEAMIRHWAKFNSEGRTRNPKRTKAQIEADRAAQAATAPVKKRKLEADNGQASTAASSPMPKRQRRPATKLGTFSEMGSPTSEPSMQVGDIVPHFQRIRPAARVAKSPAPQLAENGL</sequence>
<evidence type="ECO:0000313" key="1">
    <source>
        <dbReference type="EMBL" id="KAI2382964.1"/>
    </source>
</evidence>
<reference evidence="1" key="1">
    <citation type="journal article" date="2022" name="bioRxiv">
        <title>Population genetic analysis of Ophidiomyces ophidiicola, the causative agent of snake fungal disease, indicates recent introductions to the USA.</title>
        <authorList>
            <person name="Ladner J.T."/>
            <person name="Palmer J.M."/>
            <person name="Ettinger C.L."/>
            <person name="Stajich J.E."/>
            <person name="Farrell T.M."/>
            <person name="Glorioso B.M."/>
            <person name="Lawson B."/>
            <person name="Price S.J."/>
            <person name="Stengle A.G."/>
            <person name="Grear D.A."/>
            <person name="Lorch J.M."/>
        </authorList>
    </citation>
    <scope>NUCLEOTIDE SEQUENCE</scope>
    <source>
        <strain evidence="1">NWHC 24266-5</strain>
    </source>
</reference>
<organism evidence="1">
    <name type="scientific">Ophidiomyces ophidiicola</name>
    <dbReference type="NCBI Taxonomy" id="1387563"/>
    <lineage>
        <taxon>Eukaryota</taxon>
        <taxon>Fungi</taxon>
        <taxon>Dikarya</taxon>
        <taxon>Ascomycota</taxon>
        <taxon>Pezizomycotina</taxon>
        <taxon>Eurotiomycetes</taxon>
        <taxon>Eurotiomycetidae</taxon>
        <taxon>Onygenales</taxon>
        <taxon>Onygenaceae</taxon>
        <taxon>Ophidiomyces</taxon>
    </lineage>
</organism>
<comment type="caution">
    <text evidence="1">The sequence shown here is derived from an EMBL/GenBank/DDBJ whole genome shotgun (WGS) entry which is preliminary data.</text>
</comment>
<name>A0ACB8UR70_9EURO</name>
<protein>
    <submittedName>
        <fullName evidence="1">Uncharacterized protein</fullName>
    </submittedName>
</protein>
<gene>
    <name evidence="1" type="ORF">LOY88_005598</name>
</gene>